<dbReference type="RefSeq" id="WP_152886925.1">
    <property type="nucleotide sequence ID" value="NZ_VJZD01000036.1"/>
</dbReference>
<dbReference type="AlphaFoldDB" id="A0A5N8VAL6"/>
<dbReference type="EMBL" id="VJZD01000036">
    <property type="protein sequence ID" value="MPY31946.1"/>
    <property type="molecule type" value="Genomic_DNA"/>
</dbReference>
<evidence type="ECO:0000313" key="2">
    <source>
        <dbReference type="Proteomes" id="UP000325849"/>
    </source>
</evidence>
<organism evidence="1 2">
    <name type="scientific">Streptomyces adustus</name>
    <dbReference type="NCBI Taxonomy" id="1609272"/>
    <lineage>
        <taxon>Bacteria</taxon>
        <taxon>Bacillati</taxon>
        <taxon>Actinomycetota</taxon>
        <taxon>Actinomycetes</taxon>
        <taxon>Kitasatosporales</taxon>
        <taxon>Streptomycetaceae</taxon>
        <taxon>Streptomyces</taxon>
    </lineage>
</organism>
<proteinExistence type="predicted"/>
<comment type="caution">
    <text evidence="1">The sequence shown here is derived from an EMBL/GenBank/DDBJ whole genome shotgun (WGS) entry which is preliminary data.</text>
</comment>
<keyword evidence="2" id="KW-1185">Reference proteome</keyword>
<dbReference type="OrthoDB" id="4313631at2"/>
<protein>
    <submittedName>
        <fullName evidence="1">Uncharacterized protein</fullName>
    </submittedName>
</protein>
<reference evidence="1 2" key="1">
    <citation type="submission" date="2019-07" db="EMBL/GenBank/DDBJ databases">
        <title>New species of Amycolatopsis and Streptomyces.</title>
        <authorList>
            <person name="Duangmal K."/>
            <person name="Teo W.F.A."/>
            <person name="Lipun K."/>
        </authorList>
    </citation>
    <scope>NUCLEOTIDE SEQUENCE [LARGE SCALE GENOMIC DNA]</scope>
    <source>
        <strain evidence="1 2">NBRC 109810</strain>
    </source>
</reference>
<dbReference type="Proteomes" id="UP000325849">
    <property type="component" value="Unassembled WGS sequence"/>
</dbReference>
<gene>
    <name evidence="1" type="ORF">FNH09_11810</name>
</gene>
<evidence type="ECO:0000313" key="1">
    <source>
        <dbReference type="EMBL" id="MPY31946.1"/>
    </source>
</evidence>
<accession>A0A5N8VAL6</accession>
<name>A0A5N8VAL6_9ACTN</name>
<sequence length="163" mass="17418">MINRTRTTLMKSGAVGADAPGPQGLMLVESWPTGAAYAWETRDQRLCWASVAENAFSLRGCASKPMAIKNSTGVRPLATLFTDGWVRLFAADHQQVTSATCSGKPLEVRHVGTVAQGARTLYAVWFPDYTKGSIELSLSHDGTTSEATLRLSDAGDRTCAAVP</sequence>